<dbReference type="PRINTS" id="PR00035">
    <property type="entry name" value="HTHGNTR"/>
</dbReference>
<dbReference type="GO" id="GO:0003677">
    <property type="term" value="F:DNA binding"/>
    <property type="evidence" value="ECO:0007669"/>
    <property type="project" value="UniProtKB-KW"/>
</dbReference>
<keyword evidence="3" id="KW-0804">Transcription</keyword>
<organism evidence="5 6">
    <name type="scientific">Mesorhizobium muleiense</name>
    <dbReference type="NCBI Taxonomy" id="1004279"/>
    <lineage>
        <taxon>Bacteria</taxon>
        <taxon>Pseudomonadati</taxon>
        <taxon>Pseudomonadota</taxon>
        <taxon>Alphaproteobacteria</taxon>
        <taxon>Hyphomicrobiales</taxon>
        <taxon>Phyllobacteriaceae</taxon>
        <taxon>Mesorhizobium</taxon>
    </lineage>
</organism>
<keyword evidence="6" id="KW-1185">Reference proteome</keyword>
<dbReference type="SMART" id="SM00345">
    <property type="entry name" value="HTH_GNTR"/>
    <property type="match status" value="1"/>
</dbReference>
<dbReference type="SUPFAM" id="SSF46785">
    <property type="entry name" value="Winged helix' DNA-binding domain"/>
    <property type="match status" value="1"/>
</dbReference>
<dbReference type="Gene3D" id="1.20.120.530">
    <property type="entry name" value="GntR ligand-binding domain-like"/>
    <property type="match status" value="1"/>
</dbReference>
<accession>A0A1G9CGE2</accession>
<gene>
    <name evidence="5" type="ORF">SAMN05428953_11657</name>
</gene>
<dbReference type="Pfam" id="PF07729">
    <property type="entry name" value="FCD"/>
    <property type="match status" value="1"/>
</dbReference>
<protein>
    <submittedName>
        <fullName evidence="5">DNA-binding transcriptional regulator, GntR family</fullName>
    </submittedName>
</protein>
<dbReference type="InterPro" id="IPR008920">
    <property type="entry name" value="TF_FadR/GntR_C"/>
</dbReference>
<evidence type="ECO:0000313" key="6">
    <source>
        <dbReference type="Proteomes" id="UP000198894"/>
    </source>
</evidence>
<dbReference type="InterPro" id="IPR000524">
    <property type="entry name" value="Tscrpt_reg_HTH_GntR"/>
</dbReference>
<dbReference type="PANTHER" id="PTHR43537">
    <property type="entry name" value="TRANSCRIPTIONAL REGULATOR, GNTR FAMILY"/>
    <property type="match status" value="1"/>
</dbReference>
<evidence type="ECO:0000256" key="2">
    <source>
        <dbReference type="ARBA" id="ARBA00023125"/>
    </source>
</evidence>
<dbReference type="SMART" id="SM00895">
    <property type="entry name" value="FCD"/>
    <property type="match status" value="1"/>
</dbReference>
<evidence type="ECO:0000313" key="5">
    <source>
        <dbReference type="EMBL" id="SDK50554.1"/>
    </source>
</evidence>
<sequence length="229" mass="25657">MLGVYELADDTLRIERSAKTLRTLALERMRDAIMGFHFQPGERLVERPLCDQLGVSRSVVREVLRQLETEGLVQMIPGHGPAVARPDLSRTDEIYELRALMEGIAARACALTATEGQIAALERAFDVLLKAWASANPIEVMRATTKFYEVLFDAADKRIAWEIVQGLNVRINQLRSMTIASENRRDAAIAEMTDIMNAIKSRNGDAAEAAARRHVEQAWRIAQQTLRNS</sequence>
<keyword evidence="1" id="KW-0805">Transcription regulation</keyword>
<dbReference type="InterPro" id="IPR011711">
    <property type="entry name" value="GntR_C"/>
</dbReference>
<name>A0A1G9CGE2_9HYPH</name>
<dbReference type="PANTHER" id="PTHR43537:SF24">
    <property type="entry name" value="GLUCONATE OPERON TRANSCRIPTIONAL REPRESSOR"/>
    <property type="match status" value="1"/>
</dbReference>
<keyword evidence="2 5" id="KW-0238">DNA-binding</keyword>
<feature type="domain" description="HTH gntR-type" evidence="4">
    <location>
        <begin position="19"/>
        <end position="86"/>
    </location>
</feature>
<dbReference type="InterPro" id="IPR036390">
    <property type="entry name" value="WH_DNA-bd_sf"/>
</dbReference>
<reference evidence="6" key="1">
    <citation type="submission" date="2016-10" db="EMBL/GenBank/DDBJ databases">
        <authorList>
            <person name="Varghese N."/>
            <person name="Submissions S."/>
        </authorList>
    </citation>
    <scope>NUCLEOTIDE SEQUENCE [LARGE SCALE GENOMIC DNA]</scope>
    <source>
        <strain evidence="6">CGMCC 1.11022</strain>
    </source>
</reference>
<dbReference type="EMBL" id="FNEE01000016">
    <property type="protein sequence ID" value="SDK50554.1"/>
    <property type="molecule type" value="Genomic_DNA"/>
</dbReference>
<dbReference type="GO" id="GO:0003700">
    <property type="term" value="F:DNA-binding transcription factor activity"/>
    <property type="evidence" value="ECO:0007669"/>
    <property type="project" value="InterPro"/>
</dbReference>
<proteinExistence type="predicted"/>
<evidence type="ECO:0000256" key="1">
    <source>
        <dbReference type="ARBA" id="ARBA00023015"/>
    </source>
</evidence>
<dbReference type="PROSITE" id="PS50949">
    <property type="entry name" value="HTH_GNTR"/>
    <property type="match status" value="1"/>
</dbReference>
<dbReference type="AlphaFoldDB" id="A0A1G9CGE2"/>
<evidence type="ECO:0000259" key="4">
    <source>
        <dbReference type="PROSITE" id="PS50949"/>
    </source>
</evidence>
<dbReference type="SUPFAM" id="SSF48008">
    <property type="entry name" value="GntR ligand-binding domain-like"/>
    <property type="match status" value="1"/>
</dbReference>
<dbReference type="Proteomes" id="UP000198894">
    <property type="component" value="Unassembled WGS sequence"/>
</dbReference>
<dbReference type="Pfam" id="PF00392">
    <property type="entry name" value="GntR"/>
    <property type="match status" value="1"/>
</dbReference>
<dbReference type="InterPro" id="IPR036388">
    <property type="entry name" value="WH-like_DNA-bd_sf"/>
</dbReference>
<dbReference type="Gene3D" id="1.10.10.10">
    <property type="entry name" value="Winged helix-like DNA-binding domain superfamily/Winged helix DNA-binding domain"/>
    <property type="match status" value="1"/>
</dbReference>
<evidence type="ECO:0000256" key="3">
    <source>
        <dbReference type="ARBA" id="ARBA00023163"/>
    </source>
</evidence>
<dbReference type="CDD" id="cd07377">
    <property type="entry name" value="WHTH_GntR"/>
    <property type="match status" value="1"/>
</dbReference>